<dbReference type="GeneID" id="101861886"/>
<gene>
    <name evidence="2" type="primary">LOC101861886</name>
</gene>
<sequence>MSSFTTRNMSINMNIIQIYVPTNEASNEDKDVFYSLLLGVIDNLSRNDANIVMGDANAKIDQDNVGYEGIRRQHGFGQIMNGNGERFANICAFNSFVIGGSVFSLKKILKVAWVSQDGVTLNQINHFCISHRFSSSLEDVKVQ</sequence>
<dbReference type="SUPFAM" id="SSF56219">
    <property type="entry name" value="DNase I-like"/>
    <property type="match status" value="1"/>
</dbReference>
<keyword evidence="1" id="KW-1185">Reference proteome</keyword>
<reference evidence="2" key="1">
    <citation type="submission" date="2025-08" db="UniProtKB">
        <authorList>
            <consortium name="RefSeq"/>
        </authorList>
    </citation>
    <scope>IDENTIFICATION</scope>
</reference>
<organism evidence="1 2">
    <name type="scientific">Aplysia californica</name>
    <name type="common">California sea hare</name>
    <dbReference type="NCBI Taxonomy" id="6500"/>
    <lineage>
        <taxon>Eukaryota</taxon>
        <taxon>Metazoa</taxon>
        <taxon>Spiralia</taxon>
        <taxon>Lophotrochozoa</taxon>
        <taxon>Mollusca</taxon>
        <taxon>Gastropoda</taxon>
        <taxon>Heterobranchia</taxon>
        <taxon>Euthyneura</taxon>
        <taxon>Tectipleura</taxon>
        <taxon>Aplysiida</taxon>
        <taxon>Aplysioidea</taxon>
        <taxon>Aplysiidae</taxon>
        <taxon>Aplysia</taxon>
    </lineage>
</organism>
<name>A0ABM0JM68_APLCA</name>
<protein>
    <submittedName>
        <fullName evidence="2">Uncharacterized protein LOC101861886</fullName>
    </submittedName>
</protein>
<dbReference type="InterPro" id="IPR036691">
    <property type="entry name" value="Endo/exonu/phosph_ase_sf"/>
</dbReference>
<accession>A0ABM0JM68</accession>
<dbReference type="Proteomes" id="UP000694888">
    <property type="component" value="Unplaced"/>
</dbReference>
<evidence type="ECO:0000313" key="2">
    <source>
        <dbReference type="RefSeq" id="XP_005096962.1"/>
    </source>
</evidence>
<dbReference type="RefSeq" id="XP_005096962.1">
    <property type="nucleotide sequence ID" value="XM_005096905.1"/>
</dbReference>
<evidence type="ECO:0000313" key="1">
    <source>
        <dbReference type="Proteomes" id="UP000694888"/>
    </source>
</evidence>
<proteinExistence type="predicted"/>
<dbReference type="Gene3D" id="3.60.10.10">
    <property type="entry name" value="Endonuclease/exonuclease/phosphatase"/>
    <property type="match status" value="1"/>
</dbReference>